<sequence length="193" mass="21832">MSLSQLFALFVALAILAAFAVAVAVASALRPKARERRHRRCQDQARRVLAKINTIPLMPQRLAYLRKIDPLTFEELLLETFERRGYRVERNTHYTGDGGVDGAVYLNGTRYLLQAKRYRKHINRAHILEFAELLEARGSRGIFIHTGRTGAGARELATANPHLTIISGQRLLDFLNSGRLDRENTNAHRTMGN</sequence>
<accession>A0A6B3KQ74</accession>
<dbReference type="Gene3D" id="3.40.1350.10">
    <property type="match status" value="1"/>
</dbReference>
<dbReference type="SUPFAM" id="SSF52980">
    <property type="entry name" value="Restriction endonuclease-like"/>
    <property type="match status" value="1"/>
</dbReference>
<keyword evidence="1" id="KW-0255">Endonuclease</keyword>
<reference evidence="1" key="1">
    <citation type="submission" date="2019-11" db="EMBL/GenBank/DDBJ databases">
        <title>Genome-resolved metagenomics to study the prevalence of co-infection and intraspecific heterogeneity among plant pathogen metapopulations.</title>
        <authorList>
            <person name="Newberry E."/>
            <person name="Bhandari R."/>
            <person name="Kemble J."/>
            <person name="Sikora E."/>
            <person name="Potnis N."/>
        </authorList>
    </citation>
    <scope>NUCLEOTIDE SEQUENCE</scope>
    <source>
        <strain evidence="1">Xe_Pep_Tuscaloosa_18b</strain>
    </source>
</reference>
<gene>
    <name evidence="1" type="ORF">G3W62_20575</name>
</gene>
<dbReference type="GO" id="GO:0015666">
    <property type="term" value="F:restriction endodeoxyribonuclease activity"/>
    <property type="evidence" value="ECO:0007669"/>
    <property type="project" value="TreeGrafter"/>
</dbReference>
<protein>
    <submittedName>
        <fullName evidence="1">Restriction endonuclease</fullName>
    </submittedName>
</protein>
<evidence type="ECO:0000313" key="1">
    <source>
        <dbReference type="EMBL" id="NEK75118.1"/>
    </source>
</evidence>
<organism evidence="1">
    <name type="scientific">Xanthomonas euvesicatoria</name>
    <dbReference type="NCBI Taxonomy" id="456327"/>
    <lineage>
        <taxon>Bacteria</taxon>
        <taxon>Pseudomonadati</taxon>
        <taxon>Pseudomonadota</taxon>
        <taxon>Gammaproteobacteria</taxon>
        <taxon>Lysobacterales</taxon>
        <taxon>Lysobacteraceae</taxon>
        <taxon>Xanthomonas</taxon>
    </lineage>
</organism>
<dbReference type="InterPro" id="IPR007560">
    <property type="entry name" value="Restrct_endonuc_IV_Mrr"/>
</dbReference>
<dbReference type="InterPro" id="IPR052906">
    <property type="entry name" value="Type_IV_Methyl-Rstrct_Enzyme"/>
</dbReference>
<proteinExistence type="predicted"/>
<comment type="caution">
    <text evidence="1">The sequence shown here is derived from an EMBL/GenBank/DDBJ whole genome shotgun (WGS) entry which is preliminary data.</text>
</comment>
<dbReference type="InterPro" id="IPR011856">
    <property type="entry name" value="tRNA_endonuc-like_dom_sf"/>
</dbReference>
<dbReference type="AlphaFoldDB" id="A0A6B3KQ74"/>
<dbReference type="Pfam" id="PF04471">
    <property type="entry name" value="Mrr_cat"/>
    <property type="match status" value="1"/>
</dbReference>
<keyword evidence="1" id="KW-0378">Hydrolase</keyword>
<dbReference type="PANTHER" id="PTHR30015:SF7">
    <property type="entry name" value="TYPE IV METHYL-DIRECTED RESTRICTION ENZYME ECOKMRR"/>
    <property type="match status" value="1"/>
</dbReference>
<dbReference type="CDD" id="cd01037">
    <property type="entry name" value="PDDEXK_nuclease-like"/>
    <property type="match status" value="1"/>
</dbReference>
<dbReference type="PANTHER" id="PTHR30015">
    <property type="entry name" value="MRR RESTRICTION SYSTEM PROTEIN"/>
    <property type="match status" value="1"/>
</dbReference>
<keyword evidence="1" id="KW-0540">Nuclease</keyword>
<dbReference type="EMBL" id="JAAGYV010000274">
    <property type="protein sequence ID" value="NEK75118.1"/>
    <property type="molecule type" value="Genomic_DNA"/>
</dbReference>
<dbReference type="GO" id="GO:0003677">
    <property type="term" value="F:DNA binding"/>
    <property type="evidence" value="ECO:0007669"/>
    <property type="project" value="InterPro"/>
</dbReference>
<dbReference type="InterPro" id="IPR011335">
    <property type="entry name" value="Restrct_endonuc-II-like"/>
</dbReference>
<dbReference type="RefSeq" id="WP_042841417.1">
    <property type="nucleotide sequence ID" value="NZ_CP170254.1"/>
</dbReference>
<name>A0A6B3KQ74_XANEU</name>
<dbReference type="GO" id="GO:0009307">
    <property type="term" value="P:DNA restriction-modification system"/>
    <property type="evidence" value="ECO:0007669"/>
    <property type="project" value="InterPro"/>
</dbReference>